<protein>
    <submittedName>
        <fullName evidence="1">Uncharacterized protein</fullName>
    </submittedName>
</protein>
<dbReference type="KEGG" id="vha:VIBHAR_06308"/>
<evidence type="ECO:0000313" key="1">
    <source>
        <dbReference type="EMBL" id="ABU74199.1"/>
    </source>
</evidence>
<dbReference type="PATRIC" id="fig|338187.36.peg.5166"/>
<evidence type="ECO:0000313" key="2">
    <source>
        <dbReference type="Proteomes" id="UP000008152"/>
    </source>
</evidence>
<dbReference type="AlphaFoldDB" id="A7N1Y6"/>
<dbReference type="Proteomes" id="UP000008152">
    <property type="component" value="Chromosome II"/>
</dbReference>
<reference evidence="1 2" key="1">
    <citation type="submission" date="2007-08" db="EMBL/GenBank/DDBJ databases">
        <authorList>
            <consortium name="The Vibrio harveyi Genome Sequencing Project"/>
            <person name="Bassler B."/>
            <person name="Clifton S.W."/>
            <person name="Fulton L."/>
            <person name="Delehaunty K."/>
            <person name="Fronick C."/>
            <person name="Harrison M."/>
            <person name="Markivic C."/>
            <person name="Fulton R."/>
            <person name="Tin-Wollam A.-M."/>
            <person name="Shah N."/>
            <person name="Pepin K."/>
            <person name="Nash W."/>
            <person name="Thiruvilangam P."/>
            <person name="Bhonagiri V."/>
            <person name="Waters C."/>
            <person name="Tu K.C."/>
            <person name="Irgon J."/>
            <person name="Wilson R.K."/>
        </authorList>
    </citation>
    <scope>NUCLEOTIDE SEQUENCE [LARGE SCALE GENOMIC DNA]</scope>
    <source>
        <strain evidence="2">ATCC BAA-1116 / BB120</strain>
    </source>
</reference>
<proteinExistence type="predicted"/>
<gene>
    <name evidence="1" type="ordered locus">VIBHAR_06308</name>
</gene>
<accession>A7N1Y6</accession>
<organism evidence="1 2">
    <name type="scientific">Vibrio campbellii (strain ATCC BAA-1116)</name>
    <dbReference type="NCBI Taxonomy" id="2902295"/>
    <lineage>
        <taxon>Bacteria</taxon>
        <taxon>Pseudomonadati</taxon>
        <taxon>Pseudomonadota</taxon>
        <taxon>Gammaproteobacteria</taxon>
        <taxon>Vibrionales</taxon>
        <taxon>Vibrionaceae</taxon>
        <taxon>Vibrio</taxon>
    </lineage>
</organism>
<name>A7N1Y6_VIBC1</name>
<dbReference type="EMBL" id="CP000790">
    <property type="protein sequence ID" value="ABU74199.1"/>
    <property type="molecule type" value="Genomic_DNA"/>
</dbReference>
<sequence length="34" mass="3976">MFLFSCLCSEYIPIHRPRPQHLTAHFDSSVSKLN</sequence>